<protein>
    <submittedName>
        <fullName evidence="1">Uncharacterized protein</fullName>
    </submittedName>
</protein>
<evidence type="ECO:0000313" key="1">
    <source>
        <dbReference type="EMBL" id="JAH63154.1"/>
    </source>
</evidence>
<proteinExistence type="predicted"/>
<dbReference type="EMBL" id="GBXM01045423">
    <property type="protein sequence ID" value="JAH63154.1"/>
    <property type="molecule type" value="Transcribed_RNA"/>
</dbReference>
<name>A0A0E9UB94_ANGAN</name>
<reference evidence="1" key="2">
    <citation type="journal article" date="2015" name="Fish Shellfish Immunol.">
        <title>Early steps in the European eel (Anguilla anguilla)-Vibrio vulnificus interaction in the gills: Role of the RtxA13 toxin.</title>
        <authorList>
            <person name="Callol A."/>
            <person name="Pajuelo D."/>
            <person name="Ebbesson L."/>
            <person name="Teles M."/>
            <person name="MacKenzie S."/>
            <person name="Amaro C."/>
        </authorList>
    </citation>
    <scope>NUCLEOTIDE SEQUENCE</scope>
</reference>
<reference evidence="1" key="1">
    <citation type="submission" date="2014-11" db="EMBL/GenBank/DDBJ databases">
        <authorList>
            <person name="Amaro Gonzalez C."/>
        </authorList>
    </citation>
    <scope>NUCLEOTIDE SEQUENCE</scope>
</reference>
<sequence length="15" mass="1871">MIYSHLLFLKPFSQF</sequence>
<accession>A0A0E9UB94</accession>
<organism evidence="1">
    <name type="scientific">Anguilla anguilla</name>
    <name type="common">European freshwater eel</name>
    <name type="synonym">Muraena anguilla</name>
    <dbReference type="NCBI Taxonomy" id="7936"/>
    <lineage>
        <taxon>Eukaryota</taxon>
        <taxon>Metazoa</taxon>
        <taxon>Chordata</taxon>
        <taxon>Craniata</taxon>
        <taxon>Vertebrata</taxon>
        <taxon>Euteleostomi</taxon>
        <taxon>Actinopterygii</taxon>
        <taxon>Neopterygii</taxon>
        <taxon>Teleostei</taxon>
        <taxon>Anguilliformes</taxon>
        <taxon>Anguillidae</taxon>
        <taxon>Anguilla</taxon>
    </lineage>
</organism>